<protein>
    <recommendedName>
        <fullName evidence="1">Cupin type-2 domain-containing protein</fullName>
    </recommendedName>
</protein>
<dbReference type="Pfam" id="PF07883">
    <property type="entry name" value="Cupin_2"/>
    <property type="match status" value="1"/>
</dbReference>
<accession>A0A2Z2J0T8</accession>
<proteinExistence type="predicted"/>
<dbReference type="RefSeq" id="WP_005323679.1">
    <property type="nucleotide sequence ID" value="NZ_CP021252.1"/>
</dbReference>
<evidence type="ECO:0000259" key="1">
    <source>
        <dbReference type="Pfam" id="PF07883"/>
    </source>
</evidence>
<dbReference type="PANTHER" id="PTHR36440:SF1">
    <property type="entry name" value="PUTATIVE (AFU_ORTHOLOGUE AFUA_8G07350)-RELATED"/>
    <property type="match status" value="1"/>
</dbReference>
<sequence>MLISEPEIVADASSSRLPKARLLVDASDAKGNVSVQNIQLFDGGEGAVPHFHRISCEFFYVTKGELEFWEDGQIYQLGAGDCALVLPGVPHAFGAAKGSDADVLVTIAPGVERFEYFRILGGIVSGKVPEDELARREDEFDTYFVDAQDWRAHRGG</sequence>
<reference evidence="2 3" key="1">
    <citation type="submission" date="2017-05" db="EMBL/GenBank/DDBJ databases">
        <title>Complete genome sequence of Corynebacterium striatum KC-Na-1 isolated from Neophocaena asiaeorientalis in Korea.</title>
        <authorList>
            <person name="Kim J.H."/>
            <person name="Lee K."/>
        </authorList>
    </citation>
    <scope>NUCLEOTIDE SEQUENCE [LARGE SCALE GENOMIC DNA]</scope>
    <source>
        <strain evidence="2 3">KC-Na-01</strain>
    </source>
</reference>
<dbReference type="InterPro" id="IPR011051">
    <property type="entry name" value="RmlC_Cupin_sf"/>
</dbReference>
<dbReference type="EMBL" id="CP021252">
    <property type="protein sequence ID" value="ART20214.1"/>
    <property type="molecule type" value="Genomic_DNA"/>
</dbReference>
<dbReference type="PANTHER" id="PTHR36440">
    <property type="entry name" value="PUTATIVE (AFU_ORTHOLOGUE AFUA_8G07350)-RELATED"/>
    <property type="match status" value="1"/>
</dbReference>
<gene>
    <name evidence="2" type="ORF">CBE89_00880</name>
</gene>
<dbReference type="Proteomes" id="UP000250197">
    <property type="component" value="Chromosome"/>
</dbReference>
<dbReference type="AlphaFoldDB" id="A0A2Z2J0T8"/>
<dbReference type="KEGG" id="cstr:CBE89_00880"/>
<dbReference type="SUPFAM" id="SSF51182">
    <property type="entry name" value="RmlC-like cupins"/>
    <property type="match status" value="1"/>
</dbReference>
<dbReference type="InterPro" id="IPR014710">
    <property type="entry name" value="RmlC-like_jellyroll"/>
</dbReference>
<name>A0A2Z2J0T8_CORST</name>
<dbReference type="InterPro" id="IPR013096">
    <property type="entry name" value="Cupin_2"/>
</dbReference>
<organism evidence="2 3">
    <name type="scientific">Corynebacterium striatum</name>
    <dbReference type="NCBI Taxonomy" id="43770"/>
    <lineage>
        <taxon>Bacteria</taxon>
        <taxon>Bacillati</taxon>
        <taxon>Actinomycetota</taxon>
        <taxon>Actinomycetes</taxon>
        <taxon>Mycobacteriales</taxon>
        <taxon>Corynebacteriaceae</taxon>
        <taxon>Corynebacterium</taxon>
    </lineage>
</organism>
<dbReference type="GeneID" id="88918682"/>
<dbReference type="Gene3D" id="2.60.120.10">
    <property type="entry name" value="Jelly Rolls"/>
    <property type="match status" value="1"/>
</dbReference>
<evidence type="ECO:0000313" key="3">
    <source>
        <dbReference type="Proteomes" id="UP000250197"/>
    </source>
</evidence>
<dbReference type="InterPro" id="IPR053146">
    <property type="entry name" value="QDO-like"/>
</dbReference>
<feature type="domain" description="Cupin type-2" evidence="1">
    <location>
        <begin position="39"/>
        <end position="105"/>
    </location>
</feature>
<evidence type="ECO:0000313" key="2">
    <source>
        <dbReference type="EMBL" id="ART20214.1"/>
    </source>
</evidence>